<dbReference type="InterPro" id="IPR036390">
    <property type="entry name" value="WH_DNA-bd_sf"/>
</dbReference>
<dbReference type="PANTHER" id="PTHR38445:SF9">
    <property type="entry name" value="HTH-TYPE TRANSCRIPTIONAL REPRESSOR YTRA"/>
    <property type="match status" value="1"/>
</dbReference>
<feature type="domain" description="HTH gntR-type" evidence="4">
    <location>
        <begin position="16"/>
        <end position="84"/>
    </location>
</feature>
<dbReference type="EMBL" id="BMLN01000019">
    <property type="protein sequence ID" value="GGO09430.1"/>
    <property type="molecule type" value="Genomic_DNA"/>
</dbReference>
<dbReference type="InterPro" id="IPR000524">
    <property type="entry name" value="Tscrpt_reg_HTH_GntR"/>
</dbReference>
<keyword evidence="3" id="KW-0804">Transcription</keyword>
<dbReference type="PRINTS" id="PR00035">
    <property type="entry name" value="HTHGNTR"/>
</dbReference>
<dbReference type="RefSeq" id="WP_018978568.1">
    <property type="nucleotide sequence ID" value="NZ_BMLN01000019.1"/>
</dbReference>
<evidence type="ECO:0000256" key="1">
    <source>
        <dbReference type="ARBA" id="ARBA00023015"/>
    </source>
</evidence>
<evidence type="ECO:0000256" key="2">
    <source>
        <dbReference type="ARBA" id="ARBA00023125"/>
    </source>
</evidence>
<dbReference type="Proteomes" id="UP000606653">
    <property type="component" value="Unassembled WGS sequence"/>
</dbReference>
<gene>
    <name evidence="5" type="ORF">GCM10010969_39850</name>
</gene>
<organism evidence="5 6">
    <name type="scientific">Saccharibacillus kuerlensis</name>
    <dbReference type="NCBI Taxonomy" id="459527"/>
    <lineage>
        <taxon>Bacteria</taxon>
        <taxon>Bacillati</taxon>
        <taxon>Bacillota</taxon>
        <taxon>Bacilli</taxon>
        <taxon>Bacillales</taxon>
        <taxon>Paenibacillaceae</taxon>
        <taxon>Saccharibacillus</taxon>
    </lineage>
</organism>
<evidence type="ECO:0000256" key="3">
    <source>
        <dbReference type="ARBA" id="ARBA00023163"/>
    </source>
</evidence>
<evidence type="ECO:0000313" key="6">
    <source>
        <dbReference type="Proteomes" id="UP000606653"/>
    </source>
</evidence>
<evidence type="ECO:0000259" key="4">
    <source>
        <dbReference type="PROSITE" id="PS50949"/>
    </source>
</evidence>
<sequence length="318" mass="35626">MDKKQLGLRIDSDWTFNVNTQIREQLRCKMAAGELQLGDMLPSASQLADELGVNRNTINLVYNQLRDEGFVTMNKGRGTQITQKAAQLRKESAAQLKLIEETVQRAKNEGHDLQSFFTMGFSYMMMQQESSSAFTANILLIECKGHDHFFYSRAIEQAAGGNVKTVFLEDLPEASGIRDILQGIDVVVTTLNHASEVRRKFSAFDCRIVVIGADAKPSILVELAGLERGTHVAFACLGKTGGEWMAERVKEAGIHHLSMETIGWKEEDHSQTSLDQVDRIYASDAVFQELYKLAPDKVTMYPMKLEQSSENLLQNMIL</sequence>
<evidence type="ECO:0000313" key="5">
    <source>
        <dbReference type="EMBL" id="GGO09430.1"/>
    </source>
</evidence>
<reference evidence="6" key="1">
    <citation type="journal article" date="2019" name="Int. J. Syst. Evol. Microbiol.">
        <title>The Global Catalogue of Microorganisms (GCM) 10K type strain sequencing project: providing services to taxonomists for standard genome sequencing and annotation.</title>
        <authorList>
            <consortium name="The Broad Institute Genomics Platform"/>
            <consortium name="The Broad Institute Genome Sequencing Center for Infectious Disease"/>
            <person name="Wu L."/>
            <person name="Ma J."/>
        </authorList>
    </citation>
    <scope>NUCLEOTIDE SEQUENCE [LARGE SCALE GENOMIC DNA]</scope>
    <source>
        <strain evidence="6">CGMCC 1.6964</strain>
    </source>
</reference>
<keyword evidence="2" id="KW-0238">DNA-binding</keyword>
<comment type="caution">
    <text evidence="5">The sequence shown here is derived from an EMBL/GenBank/DDBJ whole genome shotgun (WGS) entry which is preliminary data.</text>
</comment>
<dbReference type="SMART" id="SM00345">
    <property type="entry name" value="HTH_GNTR"/>
    <property type="match status" value="1"/>
</dbReference>
<dbReference type="CDD" id="cd07377">
    <property type="entry name" value="WHTH_GntR"/>
    <property type="match status" value="1"/>
</dbReference>
<keyword evidence="6" id="KW-1185">Reference proteome</keyword>
<keyword evidence="1" id="KW-0805">Transcription regulation</keyword>
<dbReference type="InterPro" id="IPR036388">
    <property type="entry name" value="WH-like_DNA-bd_sf"/>
</dbReference>
<dbReference type="PROSITE" id="PS50949">
    <property type="entry name" value="HTH_GNTR"/>
    <property type="match status" value="1"/>
</dbReference>
<dbReference type="SUPFAM" id="SSF46785">
    <property type="entry name" value="Winged helix' DNA-binding domain"/>
    <property type="match status" value="1"/>
</dbReference>
<dbReference type="Pfam" id="PF00392">
    <property type="entry name" value="GntR"/>
    <property type="match status" value="1"/>
</dbReference>
<proteinExistence type="predicted"/>
<dbReference type="Gene3D" id="1.10.10.10">
    <property type="entry name" value="Winged helix-like DNA-binding domain superfamily/Winged helix DNA-binding domain"/>
    <property type="match status" value="1"/>
</dbReference>
<dbReference type="PANTHER" id="PTHR38445">
    <property type="entry name" value="HTH-TYPE TRANSCRIPTIONAL REPRESSOR YTRA"/>
    <property type="match status" value="1"/>
</dbReference>
<name>A0ABQ2LCN2_9BACL</name>
<accession>A0ABQ2LCN2</accession>
<protein>
    <recommendedName>
        <fullName evidence="4">HTH gntR-type domain-containing protein</fullName>
    </recommendedName>
</protein>